<organism evidence="2 3">
    <name type="scientific">Candidatus Fonsibacter lacus</name>
    <dbReference type="NCBI Taxonomy" id="2576439"/>
    <lineage>
        <taxon>Bacteria</taxon>
        <taxon>Pseudomonadati</taxon>
        <taxon>Pseudomonadota</taxon>
        <taxon>Alphaproteobacteria</taxon>
        <taxon>Candidatus Pelagibacterales</taxon>
        <taxon>Candidatus Pelagibacterales incertae sedis</taxon>
        <taxon>Candidatus Fonsibacter</taxon>
    </lineage>
</organism>
<dbReference type="Pfam" id="PF14579">
    <property type="entry name" value="HHH_6"/>
    <property type="match status" value="1"/>
</dbReference>
<name>A0A966HP62_9PROT</name>
<dbReference type="GO" id="GO:0008408">
    <property type="term" value="F:3'-5' exonuclease activity"/>
    <property type="evidence" value="ECO:0007669"/>
    <property type="project" value="InterPro"/>
</dbReference>
<dbReference type="PANTHER" id="PTHR32294:SF0">
    <property type="entry name" value="DNA POLYMERASE III SUBUNIT ALPHA"/>
    <property type="match status" value="1"/>
</dbReference>
<dbReference type="InterPro" id="IPR004805">
    <property type="entry name" value="DnaE2/DnaE/PolC"/>
</dbReference>
<evidence type="ECO:0000313" key="3">
    <source>
        <dbReference type="Proteomes" id="UP000747791"/>
    </source>
</evidence>
<accession>A0A966HP62</accession>
<dbReference type="PANTHER" id="PTHR32294">
    <property type="entry name" value="DNA POLYMERASE III SUBUNIT ALPHA"/>
    <property type="match status" value="1"/>
</dbReference>
<feature type="non-terminal residue" evidence="2">
    <location>
        <position position="1"/>
    </location>
</feature>
<protein>
    <submittedName>
        <fullName evidence="2">DNA polymerase III subunit alpha</fullName>
    </submittedName>
</protein>
<dbReference type="EMBL" id="RGOB01000069">
    <property type="protein sequence ID" value="NCU53228.1"/>
    <property type="molecule type" value="Genomic_DNA"/>
</dbReference>
<proteinExistence type="predicted"/>
<gene>
    <name evidence="2" type="ORF">EBX74_02860</name>
</gene>
<feature type="domain" description="DNA polymerase helix-hairpin-helix motif" evidence="1">
    <location>
        <begin position="9"/>
        <end position="96"/>
    </location>
</feature>
<dbReference type="SUPFAM" id="SSF160975">
    <property type="entry name" value="AF1531-like"/>
    <property type="match status" value="1"/>
</dbReference>
<dbReference type="GO" id="GO:0006260">
    <property type="term" value="P:DNA replication"/>
    <property type="evidence" value="ECO:0007669"/>
    <property type="project" value="InterPro"/>
</dbReference>
<comment type="caution">
    <text evidence="2">The sequence shown here is derived from an EMBL/GenBank/DDBJ whole genome shotgun (WGS) entry which is preliminary data.</text>
</comment>
<sequence>YYEELKRLKIDVVLPSINESFADFVVKENKVYYALAAIKAVGYESINQIISERKKNGPFKSLEDFILRIDSKLINKLQMEGLIKSGTFDCLESNRKFLFDAVPEIIKISKNYKEANLLQDSLFGNDKNSKLPSLENFVNKKELWNQNEKMKNEFESIGFFISEHPLLNYEKVLKTYNVKKFSDISDNDLNIEFVLSGTLMAVQEKKTAKGQPFAIIKLSDLSRMYELFIFSEILLANRDKMLPGNSFLINIVKEKMTNGTTRLTVRKLTEINSIKEAKINNAEIIIKNLESINELKKILKDGGETKVLIRMNSKDKNYVFNLKTNKLIDASIVSVLNSSGFECKIH</sequence>
<reference evidence="2" key="1">
    <citation type="submission" date="2018-10" db="EMBL/GenBank/DDBJ databases">
        <title>Iterative Subtractive Binning of Freshwater Chronoseries Metagenomes Recovers Nearly Complete Genomes from over Four Hundred Novel Species.</title>
        <authorList>
            <person name="Rodriguez-R L.M."/>
            <person name="Tsementzi D."/>
            <person name="Luo C."/>
            <person name="Konstantinidis K.T."/>
        </authorList>
    </citation>
    <scope>NUCLEOTIDE SEQUENCE</scope>
    <source>
        <strain evidence="2">WB8_2A_004</strain>
    </source>
</reference>
<dbReference type="AlphaFoldDB" id="A0A966HP62"/>
<evidence type="ECO:0000259" key="1">
    <source>
        <dbReference type="Pfam" id="PF14579"/>
    </source>
</evidence>
<dbReference type="InterPro" id="IPR029460">
    <property type="entry name" value="DNAPol_HHH"/>
</dbReference>
<evidence type="ECO:0000313" key="2">
    <source>
        <dbReference type="EMBL" id="NCU53228.1"/>
    </source>
</evidence>
<dbReference type="Gene3D" id="1.10.150.870">
    <property type="match status" value="1"/>
</dbReference>
<dbReference type="Proteomes" id="UP000747791">
    <property type="component" value="Unassembled WGS sequence"/>
</dbReference>
<dbReference type="CDD" id="cd04485">
    <property type="entry name" value="DnaE_OBF"/>
    <property type="match status" value="1"/>
</dbReference>